<dbReference type="GO" id="GO:0004713">
    <property type="term" value="F:protein tyrosine kinase activity"/>
    <property type="evidence" value="ECO:0007669"/>
    <property type="project" value="TreeGrafter"/>
</dbReference>
<evidence type="ECO:0000313" key="2">
    <source>
        <dbReference type="Proteomes" id="UP000539642"/>
    </source>
</evidence>
<comment type="caution">
    <text evidence="1">The sequence shown here is derived from an EMBL/GenBank/DDBJ whole genome shotgun (WGS) entry which is preliminary data.</text>
</comment>
<sequence length="229" mass="25254">MRNILLDLDGTLTDSSLGITRCVQYALQQLGRPAPPADELLFCIGPPLLESFTVLLPDGSPDLPREAVRQYRDRFDRIGKFENRVYDDIPEALAGLQDQDCRLFLATSKAEVFARQILHHFELSPFFTAIYGARLDGSLCDKGELIGHILEQERLAPAETLMVGDRKHDMIGAATCRIGSVGVTYGFGSEQELTAHGAHHLVHAPLALPGLIARLRREENGGTAEIPRQ</sequence>
<dbReference type="InterPro" id="IPR041492">
    <property type="entry name" value="HAD_2"/>
</dbReference>
<proteinExistence type="predicted"/>
<dbReference type="GO" id="GO:0008967">
    <property type="term" value="F:phosphoglycolate phosphatase activity"/>
    <property type="evidence" value="ECO:0007669"/>
    <property type="project" value="UniProtKB-EC"/>
</dbReference>
<dbReference type="InterPro" id="IPR023198">
    <property type="entry name" value="PGP-like_dom2"/>
</dbReference>
<dbReference type="Gene3D" id="3.40.50.1000">
    <property type="entry name" value="HAD superfamily/HAD-like"/>
    <property type="match status" value="1"/>
</dbReference>
<protein>
    <submittedName>
        <fullName evidence="1">Phosphoglycolate phosphatase</fullName>
        <ecNumber evidence="1">3.1.3.18</ecNumber>
    </submittedName>
</protein>
<evidence type="ECO:0000313" key="1">
    <source>
        <dbReference type="EMBL" id="MBB5349280.1"/>
    </source>
</evidence>
<dbReference type="EMBL" id="JACHEO010000022">
    <property type="protein sequence ID" value="MBB5349280.1"/>
    <property type="molecule type" value="Genomic_DNA"/>
</dbReference>
<dbReference type="PANTHER" id="PTHR43434:SF20">
    <property type="entry name" value="5'-NUCLEOTIDASE"/>
    <property type="match status" value="1"/>
</dbReference>
<reference evidence="1 2" key="1">
    <citation type="submission" date="2020-08" db="EMBL/GenBank/DDBJ databases">
        <title>Genomic Encyclopedia of Type Strains, Phase IV (KMG-IV): sequencing the most valuable type-strain genomes for metagenomic binning, comparative biology and taxonomic classification.</title>
        <authorList>
            <person name="Goeker M."/>
        </authorList>
    </citation>
    <scope>NUCLEOTIDE SEQUENCE [LARGE SCALE GENOMIC DNA]</scope>
    <source>
        <strain evidence="1 2">DSM 28570</strain>
    </source>
</reference>
<dbReference type="InterPro" id="IPR023214">
    <property type="entry name" value="HAD_sf"/>
</dbReference>
<dbReference type="InterPro" id="IPR050155">
    <property type="entry name" value="HAD-like_hydrolase_sf"/>
</dbReference>
<accession>A0A840V5U2</accession>
<dbReference type="GO" id="GO:0005829">
    <property type="term" value="C:cytosol"/>
    <property type="evidence" value="ECO:0007669"/>
    <property type="project" value="TreeGrafter"/>
</dbReference>
<dbReference type="InterPro" id="IPR036412">
    <property type="entry name" value="HAD-like_sf"/>
</dbReference>
<dbReference type="SFLD" id="SFLDS00003">
    <property type="entry name" value="Haloacid_Dehalogenase"/>
    <property type="match status" value="1"/>
</dbReference>
<dbReference type="PANTHER" id="PTHR43434">
    <property type="entry name" value="PHOSPHOGLYCOLATE PHOSPHATASE"/>
    <property type="match status" value="1"/>
</dbReference>
<name>A0A840V5U2_9BACT</name>
<dbReference type="Gene3D" id="1.10.150.240">
    <property type="entry name" value="Putative phosphatase, domain 2"/>
    <property type="match status" value="1"/>
</dbReference>
<dbReference type="SUPFAM" id="SSF56784">
    <property type="entry name" value="HAD-like"/>
    <property type="match status" value="1"/>
</dbReference>
<dbReference type="Proteomes" id="UP000539642">
    <property type="component" value="Unassembled WGS sequence"/>
</dbReference>
<keyword evidence="2" id="KW-1185">Reference proteome</keyword>
<dbReference type="AlphaFoldDB" id="A0A840V5U2"/>
<keyword evidence="1" id="KW-0378">Hydrolase</keyword>
<dbReference type="SFLD" id="SFLDG01129">
    <property type="entry name" value="C1.5:_HAD__Beta-PGM__Phosphata"/>
    <property type="match status" value="1"/>
</dbReference>
<dbReference type="EC" id="3.1.3.18" evidence="1"/>
<gene>
    <name evidence="1" type="ORF">HNQ81_003032</name>
</gene>
<dbReference type="Pfam" id="PF13419">
    <property type="entry name" value="HAD_2"/>
    <property type="match status" value="1"/>
</dbReference>
<organism evidence="1 2">
    <name type="scientific">Desulfoprunum benzoelyticum</name>
    <dbReference type="NCBI Taxonomy" id="1506996"/>
    <lineage>
        <taxon>Bacteria</taxon>
        <taxon>Pseudomonadati</taxon>
        <taxon>Thermodesulfobacteriota</taxon>
        <taxon>Desulfobulbia</taxon>
        <taxon>Desulfobulbales</taxon>
        <taxon>Desulfobulbaceae</taxon>
        <taxon>Desulfoprunum</taxon>
    </lineage>
</organism>
<dbReference type="RefSeq" id="WP_183352085.1">
    <property type="nucleotide sequence ID" value="NZ_JACHEO010000022.1"/>
</dbReference>